<evidence type="ECO:0000313" key="4">
    <source>
        <dbReference type="Proteomes" id="UP000320876"/>
    </source>
</evidence>
<keyword evidence="2" id="KW-0472">Membrane</keyword>
<feature type="transmembrane region" description="Helical" evidence="2">
    <location>
        <begin position="132"/>
        <end position="153"/>
    </location>
</feature>
<organism evidence="3 4">
    <name type="scientific">Amycolatopsis cihanbeyliensis</name>
    <dbReference type="NCBI Taxonomy" id="1128664"/>
    <lineage>
        <taxon>Bacteria</taxon>
        <taxon>Bacillati</taxon>
        <taxon>Actinomycetota</taxon>
        <taxon>Actinomycetes</taxon>
        <taxon>Pseudonocardiales</taxon>
        <taxon>Pseudonocardiaceae</taxon>
        <taxon>Amycolatopsis</taxon>
    </lineage>
</organism>
<feature type="transmembrane region" description="Helical" evidence="2">
    <location>
        <begin position="56"/>
        <end position="77"/>
    </location>
</feature>
<dbReference type="AlphaFoldDB" id="A0A542DDD9"/>
<sequence>MTEPAANSDKQVEAEEGTAEKSAAESPGSGERETPREQEQEQEQEKEKLPTMLEQMGGVSGLVYSAVPVVVFVLANALFGLQAGIWSAVGVAVAITALRVVRKEPVQPAISGFFGVAIAAFIAYRTGSAKGFFLFGIWASVIYGSVLLVSVLVRWPLAGVVWNAINGAGTAWRRDKPSRYGYDVATLAMVAVFAGRFVVQRWLYDEDLTGWLAFAKIVMGAPLWGLALLVVVWAVRRSDKRLKALREAQEASDAEAEENLRIKYGQAPPPQQA</sequence>
<feature type="transmembrane region" description="Helical" evidence="2">
    <location>
        <begin position="108"/>
        <end position="126"/>
    </location>
</feature>
<feature type="transmembrane region" description="Helical" evidence="2">
    <location>
        <begin position="180"/>
        <end position="199"/>
    </location>
</feature>
<gene>
    <name evidence="3" type="ORF">FB471_0745</name>
</gene>
<dbReference type="InterPro" id="IPR016566">
    <property type="entry name" value="UCP010219"/>
</dbReference>
<keyword evidence="4" id="KW-1185">Reference proteome</keyword>
<feature type="transmembrane region" description="Helical" evidence="2">
    <location>
        <begin position="83"/>
        <end position="101"/>
    </location>
</feature>
<proteinExistence type="predicted"/>
<keyword evidence="2" id="KW-1133">Transmembrane helix</keyword>
<feature type="compositionally biased region" description="Basic and acidic residues" evidence="1">
    <location>
        <begin position="10"/>
        <end position="23"/>
    </location>
</feature>
<dbReference type="Proteomes" id="UP000320876">
    <property type="component" value="Unassembled WGS sequence"/>
</dbReference>
<accession>A0A542DDD9</accession>
<feature type="compositionally biased region" description="Basic and acidic residues" evidence="1">
    <location>
        <begin position="30"/>
        <end position="47"/>
    </location>
</feature>
<evidence type="ECO:0000256" key="1">
    <source>
        <dbReference type="SAM" id="MobiDB-lite"/>
    </source>
</evidence>
<dbReference type="EMBL" id="VFML01000001">
    <property type="protein sequence ID" value="TQJ01081.1"/>
    <property type="molecule type" value="Genomic_DNA"/>
</dbReference>
<evidence type="ECO:0000256" key="2">
    <source>
        <dbReference type="SAM" id="Phobius"/>
    </source>
</evidence>
<name>A0A542DDD9_AMYCI</name>
<feature type="region of interest" description="Disordered" evidence="1">
    <location>
        <begin position="249"/>
        <end position="273"/>
    </location>
</feature>
<feature type="region of interest" description="Disordered" evidence="1">
    <location>
        <begin position="1"/>
        <end position="47"/>
    </location>
</feature>
<feature type="transmembrane region" description="Helical" evidence="2">
    <location>
        <begin position="211"/>
        <end position="235"/>
    </location>
</feature>
<evidence type="ECO:0000313" key="3">
    <source>
        <dbReference type="EMBL" id="TQJ01081.1"/>
    </source>
</evidence>
<protein>
    <submittedName>
        <fullName evidence="3">Uncharacterized protein DUF3159</fullName>
    </submittedName>
</protein>
<dbReference type="Pfam" id="PF11361">
    <property type="entry name" value="DUF3159"/>
    <property type="match status" value="1"/>
</dbReference>
<comment type="caution">
    <text evidence="3">The sequence shown here is derived from an EMBL/GenBank/DDBJ whole genome shotgun (WGS) entry which is preliminary data.</text>
</comment>
<keyword evidence="2" id="KW-0812">Transmembrane</keyword>
<reference evidence="3 4" key="1">
    <citation type="submission" date="2019-06" db="EMBL/GenBank/DDBJ databases">
        <title>Sequencing the genomes of 1000 actinobacteria strains.</title>
        <authorList>
            <person name="Klenk H.-P."/>
        </authorList>
    </citation>
    <scope>NUCLEOTIDE SEQUENCE [LARGE SCALE GENOMIC DNA]</scope>
    <source>
        <strain evidence="3 4">DSM 45679</strain>
    </source>
</reference>